<dbReference type="InterPro" id="IPR036390">
    <property type="entry name" value="WH_DNA-bd_sf"/>
</dbReference>
<dbReference type="SUPFAM" id="SSF46785">
    <property type="entry name" value="Winged helix' DNA-binding domain"/>
    <property type="match status" value="1"/>
</dbReference>
<dbReference type="Pfam" id="PF12840">
    <property type="entry name" value="HTH_20"/>
    <property type="match status" value="1"/>
</dbReference>
<dbReference type="PRINTS" id="PR00778">
    <property type="entry name" value="HTHARSR"/>
</dbReference>
<dbReference type="KEGG" id="bgoe:IFJ75_12170"/>
<feature type="domain" description="HTH arsR-type" evidence="1">
    <location>
        <begin position="1"/>
        <end position="95"/>
    </location>
</feature>
<dbReference type="SMART" id="SM00418">
    <property type="entry name" value="HTH_ARSR"/>
    <property type="match status" value="1"/>
</dbReference>
<sequence length="118" mass="13254">MLQYQPEPLDLAFQALSDPGRRAMVERLSLGPASVSQLAEPLPMTLSAVVQHLKVLEEAGLVKSEKKGRVRTCSLEIAAMTRVERWIAERKRFWERQYDQLEAYLAQTAPTTGSGEEP</sequence>
<dbReference type="EMBL" id="CP062222">
    <property type="protein sequence ID" value="QTC90043.1"/>
    <property type="molecule type" value="Genomic_DNA"/>
</dbReference>
<dbReference type="CDD" id="cd00090">
    <property type="entry name" value="HTH_ARSR"/>
    <property type="match status" value="1"/>
</dbReference>
<organism evidence="2 3">
    <name type="scientific">Brevundimonas goettingensis</name>
    <dbReference type="NCBI Taxonomy" id="2774190"/>
    <lineage>
        <taxon>Bacteria</taxon>
        <taxon>Pseudomonadati</taxon>
        <taxon>Pseudomonadota</taxon>
        <taxon>Alphaproteobacteria</taxon>
        <taxon>Caulobacterales</taxon>
        <taxon>Caulobacteraceae</taxon>
        <taxon>Brevundimonas</taxon>
    </lineage>
</organism>
<dbReference type="InterPro" id="IPR011991">
    <property type="entry name" value="ArsR-like_HTH"/>
</dbReference>
<dbReference type="PANTHER" id="PTHR38600">
    <property type="entry name" value="TRANSCRIPTIONAL REGULATORY PROTEIN"/>
    <property type="match status" value="1"/>
</dbReference>
<dbReference type="InterPro" id="IPR036388">
    <property type="entry name" value="WH-like_DNA-bd_sf"/>
</dbReference>
<proteinExistence type="predicted"/>
<dbReference type="InterPro" id="IPR001845">
    <property type="entry name" value="HTH_ArsR_DNA-bd_dom"/>
</dbReference>
<evidence type="ECO:0000259" key="1">
    <source>
        <dbReference type="PROSITE" id="PS50987"/>
    </source>
</evidence>
<dbReference type="GO" id="GO:0003700">
    <property type="term" value="F:DNA-binding transcription factor activity"/>
    <property type="evidence" value="ECO:0007669"/>
    <property type="project" value="InterPro"/>
</dbReference>
<dbReference type="AlphaFoldDB" id="A0A975BYN3"/>
<dbReference type="RefSeq" id="WP_207868460.1">
    <property type="nucleotide sequence ID" value="NZ_CP062222.1"/>
</dbReference>
<gene>
    <name evidence="2" type="ORF">IFJ75_12170</name>
</gene>
<reference evidence="2" key="1">
    <citation type="submission" date="2020-09" db="EMBL/GenBank/DDBJ databases">
        <title>Brevundimonas sp. LVF2 isolated from a puddle in Goettingen, Germany.</title>
        <authorList>
            <person name="Friedrich I."/>
            <person name="Klassen A."/>
            <person name="Hannes N."/>
            <person name="Schneider D."/>
            <person name="Hertel R."/>
            <person name="Daniel R."/>
        </authorList>
    </citation>
    <scope>NUCLEOTIDE SEQUENCE</scope>
    <source>
        <strain evidence="2">LVF2</strain>
    </source>
</reference>
<protein>
    <submittedName>
        <fullName evidence="2">Helix-turn-helix transcriptional regulator</fullName>
    </submittedName>
</protein>
<evidence type="ECO:0000313" key="3">
    <source>
        <dbReference type="Proteomes" id="UP000663918"/>
    </source>
</evidence>
<name>A0A975BYN3_9CAUL</name>
<evidence type="ECO:0000313" key="2">
    <source>
        <dbReference type="EMBL" id="QTC90043.1"/>
    </source>
</evidence>
<dbReference type="Gene3D" id="1.10.10.10">
    <property type="entry name" value="Winged helix-like DNA-binding domain superfamily/Winged helix DNA-binding domain"/>
    <property type="match status" value="1"/>
</dbReference>
<dbReference type="NCBIfam" id="NF033788">
    <property type="entry name" value="HTH_metalloreg"/>
    <property type="match status" value="1"/>
</dbReference>
<keyword evidence="3" id="KW-1185">Reference proteome</keyword>
<accession>A0A975BYN3</accession>
<dbReference type="Proteomes" id="UP000663918">
    <property type="component" value="Chromosome"/>
</dbReference>
<dbReference type="PROSITE" id="PS50987">
    <property type="entry name" value="HTH_ARSR_2"/>
    <property type="match status" value="1"/>
</dbReference>
<dbReference type="PANTHER" id="PTHR38600:SF2">
    <property type="entry name" value="SLL0088 PROTEIN"/>
    <property type="match status" value="1"/>
</dbReference>